<evidence type="ECO:0000256" key="2">
    <source>
        <dbReference type="ARBA" id="ARBA00022598"/>
    </source>
</evidence>
<accession>A0A1I0C3H2</accession>
<evidence type="ECO:0000256" key="6">
    <source>
        <dbReference type="RuleBase" id="RU000384"/>
    </source>
</evidence>
<dbReference type="RefSeq" id="WP_091077533.1">
    <property type="nucleotide sequence ID" value="NZ_FOHX01000002.1"/>
</dbReference>
<dbReference type="GO" id="GO:0006542">
    <property type="term" value="P:glutamine biosynthetic process"/>
    <property type="evidence" value="ECO:0007669"/>
    <property type="project" value="InterPro"/>
</dbReference>
<evidence type="ECO:0000256" key="5">
    <source>
        <dbReference type="PROSITE-ProRule" id="PRU01331"/>
    </source>
</evidence>
<protein>
    <submittedName>
        <fullName evidence="8">Glutamine synthetase</fullName>
    </submittedName>
</protein>
<evidence type="ECO:0000256" key="4">
    <source>
        <dbReference type="ARBA" id="ARBA00022840"/>
    </source>
</evidence>
<dbReference type="PANTHER" id="PTHR43785:SF12">
    <property type="entry name" value="TYPE-1 GLUTAMINE SYNTHETASE 2"/>
    <property type="match status" value="1"/>
</dbReference>
<dbReference type="OrthoDB" id="3277468at2"/>
<dbReference type="STRING" id="568860.SAMN05421811_102147"/>
<dbReference type="PROSITE" id="PS51987">
    <property type="entry name" value="GS_CATALYTIC"/>
    <property type="match status" value="1"/>
</dbReference>
<evidence type="ECO:0000313" key="9">
    <source>
        <dbReference type="Proteomes" id="UP000199361"/>
    </source>
</evidence>
<evidence type="ECO:0000313" key="8">
    <source>
        <dbReference type="EMBL" id="SET13570.1"/>
    </source>
</evidence>
<reference evidence="8 9" key="1">
    <citation type="submission" date="2016-10" db="EMBL/GenBank/DDBJ databases">
        <authorList>
            <person name="de Groot N.N."/>
        </authorList>
    </citation>
    <scope>NUCLEOTIDE SEQUENCE [LARGE SCALE GENOMIC DNA]</scope>
    <source>
        <strain evidence="8 9">CGMCC 4.5598</strain>
    </source>
</reference>
<organism evidence="8 9">
    <name type="scientific">Nonomuraea wenchangensis</name>
    <dbReference type="NCBI Taxonomy" id="568860"/>
    <lineage>
        <taxon>Bacteria</taxon>
        <taxon>Bacillati</taxon>
        <taxon>Actinomycetota</taxon>
        <taxon>Actinomycetes</taxon>
        <taxon>Streptosporangiales</taxon>
        <taxon>Streptosporangiaceae</taxon>
        <taxon>Nonomuraea</taxon>
    </lineage>
</organism>
<evidence type="ECO:0000259" key="7">
    <source>
        <dbReference type="PROSITE" id="PS51987"/>
    </source>
</evidence>
<dbReference type="Proteomes" id="UP000199361">
    <property type="component" value="Unassembled WGS sequence"/>
</dbReference>
<dbReference type="InterPro" id="IPR036651">
    <property type="entry name" value="Gln_synt_N_sf"/>
</dbReference>
<dbReference type="Pfam" id="PF16952">
    <property type="entry name" value="Gln-synt_N_2"/>
    <property type="match status" value="1"/>
</dbReference>
<keyword evidence="3" id="KW-0547">Nucleotide-binding</keyword>
<dbReference type="InterPro" id="IPR008146">
    <property type="entry name" value="Gln_synth_cat_dom"/>
</dbReference>
<keyword evidence="2" id="KW-0436">Ligase</keyword>
<dbReference type="SUPFAM" id="SSF55931">
    <property type="entry name" value="Glutamine synthetase/guanido kinase"/>
    <property type="match status" value="1"/>
</dbReference>
<dbReference type="GO" id="GO:0005524">
    <property type="term" value="F:ATP binding"/>
    <property type="evidence" value="ECO:0007669"/>
    <property type="project" value="UniProtKB-KW"/>
</dbReference>
<sequence>MTTGTVFVATCDLAAQVRGRAAPVSRLEQTLRGGVGWVPANLALNCFGDLAAGNVFGSVGDLRLMPDPATAIVLPAEEGTPGTRLYLADQTGLDGSPWPGCPRGFLRAALDDLRERAGLEIHASFEHEFMLEGGQQGDAPPFSFQRARGAEPFGTDLVTLLEDAGLEPETWLPEYGPGQFEITLRPAPGLAAADRAVLLREIVRDLARRRGHRATFAPIADPDSVGNGVHVHFSLRRAGGGGPVMYDADAPGRLSAVAAAFAAGVLEHAGAVVAVTAPSPSSSIRLTPHRWSSGGVFLAERNREALLRIAPTLAIGDADPAAQLHLEYRAADATANPWLVLGVLVRAGLAGLAAGEPARVWLESSSEADLAGEPPLPASLPEALAALEADDVARGWFPPELLHTFLTVKRTELDHVAGLPSHELCRKVADVY</sequence>
<dbReference type="SMART" id="SM01230">
    <property type="entry name" value="Gln-synt_C"/>
    <property type="match status" value="1"/>
</dbReference>
<feature type="domain" description="GS catalytic" evidence="7">
    <location>
        <begin position="102"/>
        <end position="432"/>
    </location>
</feature>
<dbReference type="Gene3D" id="3.10.20.70">
    <property type="entry name" value="Glutamine synthetase, N-terminal domain"/>
    <property type="match status" value="1"/>
</dbReference>
<dbReference type="InterPro" id="IPR014746">
    <property type="entry name" value="Gln_synth/guanido_kin_cat_dom"/>
</dbReference>
<proteinExistence type="inferred from homology"/>
<evidence type="ECO:0000256" key="3">
    <source>
        <dbReference type="ARBA" id="ARBA00022741"/>
    </source>
</evidence>
<gene>
    <name evidence="8" type="ORF">SAMN05421811_102147</name>
</gene>
<name>A0A1I0C3H2_9ACTN</name>
<dbReference type="PANTHER" id="PTHR43785">
    <property type="entry name" value="GAMMA-GLUTAMYLPUTRESCINE SYNTHETASE"/>
    <property type="match status" value="1"/>
</dbReference>
<dbReference type="GO" id="GO:0004356">
    <property type="term" value="F:glutamine synthetase activity"/>
    <property type="evidence" value="ECO:0007669"/>
    <property type="project" value="InterPro"/>
</dbReference>
<dbReference type="Pfam" id="PF00120">
    <property type="entry name" value="Gln-synt_C"/>
    <property type="match status" value="1"/>
</dbReference>
<dbReference type="Gene3D" id="3.30.590.10">
    <property type="entry name" value="Glutamine synthetase/guanido kinase, catalytic domain"/>
    <property type="match status" value="1"/>
</dbReference>
<dbReference type="AlphaFoldDB" id="A0A1I0C3H2"/>
<dbReference type="EMBL" id="FOHX01000002">
    <property type="protein sequence ID" value="SET13570.1"/>
    <property type="molecule type" value="Genomic_DNA"/>
</dbReference>
<keyword evidence="9" id="KW-1185">Reference proteome</keyword>
<dbReference type="InterPro" id="IPR008147">
    <property type="entry name" value="Gln_synt_N"/>
</dbReference>
<comment type="similarity">
    <text evidence="1 5 6">Belongs to the glutamine synthetase family.</text>
</comment>
<keyword evidence="4" id="KW-0067">ATP-binding</keyword>
<evidence type="ECO:0000256" key="1">
    <source>
        <dbReference type="ARBA" id="ARBA00009897"/>
    </source>
</evidence>